<evidence type="ECO:0000313" key="1">
    <source>
        <dbReference type="EMBL" id="TMP43787.1"/>
    </source>
</evidence>
<accession>A0A5S3XME1</accession>
<dbReference type="OrthoDB" id="6297245at2"/>
<evidence type="ECO:0000313" key="4">
    <source>
        <dbReference type="Proteomes" id="UP000307706"/>
    </source>
</evidence>
<dbReference type="Proteomes" id="UP000307706">
    <property type="component" value="Unassembled WGS sequence"/>
</dbReference>
<dbReference type="EMBL" id="PNCL01000103">
    <property type="protein sequence ID" value="TMP55337.1"/>
    <property type="molecule type" value="Genomic_DNA"/>
</dbReference>
<sequence>MINKIQILLYISLNFLSFSVLAYDIYPRGSECEVLPEAPEVQFSTTYKTRKKDSQEQSLDKVKQRLLQKTEQALEKYNTSLVVKSMNFKKHSDGTLIAKSSFIPVISCSKHTPVITNTTLDLFSNHVMHSKRMMSLGYNMVVNKVPSKIAELKLESNLASPNKVFGIPFGDKLHEVEQKIGRFSMLWPIAEGAHLGFIGRDHVLFFSNNTFVGYQYNESLLPIYLRNQLELFNEQVQVYNPTNNTTYLGGTELTPKYAMGIQSTYDNVQVVKVKVSNEKLESRLVGFSIGDVSLVERKLKKLPCPDIATAFNEISVQEAQLVKLYDYNGKRSYLTGCHQKVNLNQYGTVTSVELLDPISGLNMELRGGQRLLEGLNSWQFALVSQGDPIKAISGKELGERTFDVVEWSNERWQGHFVLEHNKVVAGEMVPIEL</sequence>
<evidence type="ECO:0000313" key="3">
    <source>
        <dbReference type="Proteomes" id="UP000305730"/>
    </source>
</evidence>
<organism evidence="2 4">
    <name type="scientific">Pseudoalteromonas citrea</name>
    <dbReference type="NCBI Taxonomy" id="43655"/>
    <lineage>
        <taxon>Bacteria</taxon>
        <taxon>Pseudomonadati</taxon>
        <taxon>Pseudomonadota</taxon>
        <taxon>Gammaproteobacteria</taxon>
        <taxon>Alteromonadales</taxon>
        <taxon>Pseudoalteromonadaceae</taxon>
        <taxon>Pseudoalteromonas</taxon>
    </lineage>
</organism>
<dbReference type="RefSeq" id="WP_138596364.1">
    <property type="nucleotide sequence ID" value="NZ_PNCK01000027.1"/>
</dbReference>
<proteinExistence type="predicted"/>
<comment type="caution">
    <text evidence="2">The sequence shown here is derived from an EMBL/GenBank/DDBJ whole genome shotgun (WGS) entry which is preliminary data.</text>
</comment>
<dbReference type="Proteomes" id="UP000305730">
    <property type="component" value="Unassembled WGS sequence"/>
</dbReference>
<gene>
    <name evidence="2" type="ORF">CWB96_17600</name>
    <name evidence="1" type="ORF">CWB97_07995</name>
</gene>
<name>A0A5S3XME1_9GAMM</name>
<keyword evidence="3" id="KW-1185">Reference proteome</keyword>
<reference evidence="4" key="2">
    <citation type="submission" date="2019-06" db="EMBL/GenBank/DDBJ databases">
        <title>Co-occurence of chitin degradation, pigmentation and bioactivity in marine Pseudoalteromonas.</title>
        <authorList>
            <person name="Sonnenschein E.C."/>
            <person name="Bech P.K."/>
        </authorList>
    </citation>
    <scope>NUCLEOTIDE SEQUENCE [LARGE SCALE GENOMIC DNA]</scope>
    <source>
        <strain evidence="4">S2231</strain>
    </source>
</reference>
<evidence type="ECO:0000313" key="2">
    <source>
        <dbReference type="EMBL" id="TMP55337.1"/>
    </source>
</evidence>
<reference evidence="2" key="3">
    <citation type="submission" date="2019-09" db="EMBL/GenBank/DDBJ databases">
        <title>Co-occurence of chitin degradation, pigmentation and bioactivity in marine Pseudoalteromonas.</title>
        <authorList>
            <person name="Sonnenschein E.C."/>
            <person name="Bech P.K."/>
        </authorList>
    </citation>
    <scope>NUCLEOTIDE SEQUENCE</scope>
    <source>
        <strain evidence="2">S2231</strain>
        <strain evidence="1 3">S2233</strain>
    </source>
</reference>
<protein>
    <submittedName>
        <fullName evidence="2">Uncharacterized protein</fullName>
    </submittedName>
</protein>
<dbReference type="EMBL" id="PNCK01000027">
    <property type="protein sequence ID" value="TMP43787.1"/>
    <property type="molecule type" value="Genomic_DNA"/>
</dbReference>
<reference evidence="3 4" key="1">
    <citation type="submission" date="2017-12" db="EMBL/GenBank/DDBJ databases">
        <authorList>
            <person name="Paulsen S."/>
            <person name="Gram L.K."/>
        </authorList>
    </citation>
    <scope>NUCLEOTIDE SEQUENCE [LARGE SCALE GENOMIC DNA]</scope>
    <source>
        <strain evidence="2 4">S2231</strain>
        <strain evidence="1 3">S2233</strain>
    </source>
</reference>
<dbReference type="AlphaFoldDB" id="A0A5S3XME1"/>